<accession>A0A9K3GPV9</accession>
<dbReference type="OrthoDB" id="417697at2759"/>
<comment type="caution">
    <text evidence="4">The sequence shown here is derived from an EMBL/GenBank/DDBJ whole genome shotgun (WGS) entry which is preliminary data.</text>
</comment>
<dbReference type="PANTHER" id="PTHR22809">
    <property type="entry name" value="METHYLTRANSFERASE-RELATED"/>
    <property type="match status" value="1"/>
</dbReference>
<dbReference type="SUPFAM" id="SSF53335">
    <property type="entry name" value="S-adenosyl-L-methionine-dependent methyltransferases"/>
    <property type="match status" value="1"/>
</dbReference>
<dbReference type="Gene3D" id="3.40.50.150">
    <property type="entry name" value="Vaccinia Virus protein VP39"/>
    <property type="match status" value="1"/>
</dbReference>
<comment type="similarity">
    <text evidence="1">Belongs to the methyltransferase superfamily. METL family.</text>
</comment>
<evidence type="ECO:0000313" key="4">
    <source>
        <dbReference type="EMBL" id="GIQ90206.1"/>
    </source>
</evidence>
<organism evidence="4 5">
    <name type="scientific">Kipferlia bialata</name>
    <dbReference type="NCBI Taxonomy" id="797122"/>
    <lineage>
        <taxon>Eukaryota</taxon>
        <taxon>Metamonada</taxon>
        <taxon>Carpediemonas-like organisms</taxon>
        <taxon>Kipferlia</taxon>
    </lineage>
</organism>
<dbReference type="Proteomes" id="UP000265618">
    <property type="component" value="Unassembled WGS sequence"/>
</dbReference>
<evidence type="ECO:0000256" key="3">
    <source>
        <dbReference type="ARBA" id="ARBA00022679"/>
    </source>
</evidence>
<reference evidence="4 5" key="1">
    <citation type="journal article" date="2018" name="PLoS ONE">
        <title>The draft genome of Kipferlia bialata reveals reductive genome evolution in fornicate parasites.</title>
        <authorList>
            <person name="Tanifuji G."/>
            <person name="Takabayashi S."/>
            <person name="Kume K."/>
            <person name="Takagi M."/>
            <person name="Nakayama T."/>
            <person name="Kamikawa R."/>
            <person name="Inagaki Y."/>
            <person name="Hashimoto T."/>
        </authorList>
    </citation>
    <scope>NUCLEOTIDE SEQUENCE [LARGE SCALE GENOMIC DNA]</scope>
    <source>
        <strain evidence="4">NY0173</strain>
    </source>
</reference>
<dbReference type="AlphaFoldDB" id="A0A9K3GPV9"/>
<name>A0A9K3GPV9_9EUKA</name>
<feature type="non-terminal residue" evidence="4">
    <location>
        <position position="172"/>
    </location>
</feature>
<dbReference type="InterPro" id="IPR026113">
    <property type="entry name" value="METTL2/6/8-like"/>
</dbReference>
<dbReference type="GO" id="GO:0008757">
    <property type="term" value="F:S-adenosylmethionine-dependent methyltransferase activity"/>
    <property type="evidence" value="ECO:0007669"/>
    <property type="project" value="UniProtKB-ARBA"/>
</dbReference>
<dbReference type="GO" id="GO:0032259">
    <property type="term" value="P:methylation"/>
    <property type="evidence" value="ECO:0007669"/>
    <property type="project" value="UniProtKB-KW"/>
</dbReference>
<dbReference type="GO" id="GO:0008173">
    <property type="term" value="F:RNA methyltransferase activity"/>
    <property type="evidence" value="ECO:0007669"/>
    <property type="project" value="UniProtKB-ARBA"/>
</dbReference>
<keyword evidence="5" id="KW-1185">Reference proteome</keyword>
<sequence>TAIDVLKTRPRYAGCARLTAQTLDLTVSQLPPYVPRHAYSYATLIFVLSAIPEALHPQCMANVASMLGEGGVLLFHDYHSADVRVDLFEAKGQAPQAEGEAGPVYKRGGEDTLAIYFRTEYLRSLFSTLFTVEEVVVRTKQEHNRKTDKRWSRSFVFAKCRVKSRSQVEVAP</sequence>
<keyword evidence="2 4" id="KW-0489">Methyltransferase</keyword>
<evidence type="ECO:0000313" key="5">
    <source>
        <dbReference type="Proteomes" id="UP000265618"/>
    </source>
</evidence>
<evidence type="ECO:0000256" key="2">
    <source>
        <dbReference type="ARBA" id="ARBA00022603"/>
    </source>
</evidence>
<dbReference type="PANTHER" id="PTHR22809:SF14">
    <property type="entry name" value="TRNA N(3)-METHYLCYTIDINE METHYLTRANSFERASE"/>
    <property type="match status" value="1"/>
</dbReference>
<evidence type="ECO:0000256" key="1">
    <source>
        <dbReference type="ARBA" id="ARBA00009725"/>
    </source>
</evidence>
<dbReference type="EMBL" id="BDIP01005901">
    <property type="protein sequence ID" value="GIQ90206.1"/>
    <property type="molecule type" value="Genomic_DNA"/>
</dbReference>
<keyword evidence="3" id="KW-0808">Transferase</keyword>
<gene>
    <name evidence="4" type="ORF">KIPB_012917</name>
</gene>
<proteinExistence type="inferred from homology"/>
<dbReference type="InterPro" id="IPR029063">
    <property type="entry name" value="SAM-dependent_MTases_sf"/>
</dbReference>
<protein>
    <submittedName>
        <fullName evidence="4">Methyltransferase-like protein</fullName>
    </submittedName>
</protein>